<evidence type="ECO:0000256" key="7">
    <source>
        <dbReference type="SAM" id="MobiDB-lite"/>
    </source>
</evidence>
<keyword evidence="5 8" id="KW-1133">Transmembrane helix</keyword>
<dbReference type="InterPro" id="IPR036259">
    <property type="entry name" value="MFS_trans_sf"/>
</dbReference>
<feature type="transmembrane region" description="Helical" evidence="8">
    <location>
        <begin position="43"/>
        <end position="64"/>
    </location>
</feature>
<dbReference type="EMBL" id="JBHRTI010000004">
    <property type="protein sequence ID" value="MFC3147597.1"/>
    <property type="molecule type" value="Genomic_DNA"/>
</dbReference>
<accession>A0ABV7H8A6</accession>
<keyword evidence="3" id="KW-1003">Cell membrane</keyword>
<dbReference type="PROSITE" id="PS00216">
    <property type="entry name" value="SUGAR_TRANSPORT_1"/>
    <property type="match status" value="1"/>
</dbReference>
<dbReference type="PANTHER" id="PTHR23517">
    <property type="entry name" value="RESISTANCE PROTEIN MDTM, PUTATIVE-RELATED-RELATED"/>
    <property type="match status" value="1"/>
</dbReference>
<evidence type="ECO:0000256" key="2">
    <source>
        <dbReference type="ARBA" id="ARBA00022448"/>
    </source>
</evidence>
<feature type="transmembrane region" description="Helical" evidence="8">
    <location>
        <begin position="12"/>
        <end position="31"/>
    </location>
</feature>
<evidence type="ECO:0000256" key="6">
    <source>
        <dbReference type="ARBA" id="ARBA00023136"/>
    </source>
</evidence>
<gene>
    <name evidence="10" type="ORF">ACFOEN_08080</name>
</gene>
<feature type="transmembrane region" description="Helical" evidence="8">
    <location>
        <begin position="133"/>
        <end position="154"/>
    </location>
</feature>
<organism evidence="10 11">
    <name type="scientific">Piscinibacterium candidicorallinum</name>
    <dbReference type="NCBI Taxonomy" id="1793872"/>
    <lineage>
        <taxon>Bacteria</taxon>
        <taxon>Pseudomonadati</taxon>
        <taxon>Pseudomonadota</taxon>
        <taxon>Betaproteobacteria</taxon>
        <taxon>Burkholderiales</taxon>
        <taxon>Piscinibacterium</taxon>
    </lineage>
</organism>
<reference evidence="11" key="1">
    <citation type="journal article" date="2019" name="Int. J. Syst. Evol. Microbiol.">
        <title>The Global Catalogue of Microorganisms (GCM) 10K type strain sequencing project: providing services to taxonomists for standard genome sequencing and annotation.</title>
        <authorList>
            <consortium name="The Broad Institute Genomics Platform"/>
            <consortium name="The Broad Institute Genome Sequencing Center for Infectious Disease"/>
            <person name="Wu L."/>
            <person name="Ma J."/>
        </authorList>
    </citation>
    <scope>NUCLEOTIDE SEQUENCE [LARGE SCALE GENOMIC DNA]</scope>
    <source>
        <strain evidence="11">KCTC 52168</strain>
    </source>
</reference>
<dbReference type="Proteomes" id="UP001595556">
    <property type="component" value="Unassembled WGS sequence"/>
</dbReference>
<dbReference type="SUPFAM" id="SSF103473">
    <property type="entry name" value="MFS general substrate transporter"/>
    <property type="match status" value="1"/>
</dbReference>
<dbReference type="PANTHER" id="PTHR23517:SF2">
    <property type="entry name" value="MULTIDRUG RESISTANCE PROTEIN MDTH"/>
    <property type="match status" value="1"/>
</dbReference>
<dbReference type="InterPro" id="IPR020846">
    <property type="entry name" value="MFS_dom"/>
</dbReference>
<evidence type="ECO:0000256" key="3">
    <source>
        <dbReference type="ARBA" id="ARBA00022475"/>
    </source>
</evidence>
<keyword evidence="2" id="KW-0813">Transport</keyword>
<keyword evidence="11" id="KW-1185">Reference proteome</keyword>
<feature type="transmembrane region" description="Helical" evidence="8">
    <location>
        <begin position="76"/>
        <end position="95"/>
    </location>
</feature>
<feature type="region of interest" description="Disordered" evidence="7">
    <location>
        <begin position="404"/>
        <end position="431"/>
    </location>
</feature>
<dbReference type="CDD" id="cd17472">
    <property type="entry name" value="MFS_YajR_like"/>
    <property type="match status" value="1"/>
</dbReference>
<feature type="transmembrane region" description="Helical" evidence="8">
    <location>
        <begin position="310"/>
        <end position="327"/>
    </location>
</feature>
<feature type="transmembrane region" description="Helical" evidence="8">
    <location>
        <begin position="376"/>
        <end position="396"/>
    </location>
</feature>
<dbReference type="InterPro" id="IPR050171">
    <property type="entry name" value="MFS_Transporters"/>
</dbReference>
<feature type="transmembrane region" description="Helical" evidence="8">
    <location>
        <begin position="252"/>
        <end position="271"/>
    </location>
</feature>
<feature type="domain" description="Major facilitator superfamily (MFS) profile" evidence="9">
    <location>
        <begin position="1"/>
        <end position="401"/>
    </location>
</feature>
<dbReference type="Gene3D" id="1.20.1250.20">
    <property type="entry name" value="MFS general substrate transporter like domains"/>
    <property type="match status" value="1"/>
</dbReference>
<evidence type="ECO:0000313" key="11">
    <source>
        <dbReference type="Proteomes" id="UP001595556"/>
    </source>
</evidence>
<protein>
    <submittedName>
        <fullName evidence="10">MFS transporter</fullName>
    </submittedName>
</protein>
<feature type="transmembrane region" description="Helical" evidence="8">
    <location>
        <begin position="283"/>
        <end position="304"/>
    </location>
</feature>
<name>A0ABV7H8A6_9BURK</name>
<evidence type="ECO:0000313" key="10">
    <source>
        <dbReference type="EMBL" id="MFC3147597.1"/>
    </source>
</evidence>
<dbReference type="InterPro" id="IPR005829">
    <property type="entry name" value="Sugar_transporter_CS"/>
</dbReference>
<keyword evidence="4 8" id="KW-0812">Transmembrane</keyword>
<dbReference type="InterPro" id="IPR011701">
    <property type="entry name" value="MFS"/>
</dbReference>
<evidence type="ECO:0000256" key="4">
    <source>
        <dbReference type="ARBA" id="ARBA00022692"/>
    </source>
</evidence>
<dbReference type="PROSITE" id="PS50850">
    <property type="entry name" value="MFS"/>
    <property type="match status" value="1"/>
</dbReference>
<evidence type="ECO:0000256" key="8">
    <source>
        <dbReference type="SAM" id="Phobius"/>
    </source>
</evidence>
<evidence type="ECO:0000256" key="1">
    <source>
        <dbReference type="ARBA" id="ARBA00004651"/>
    </source>
</evidence>
<evidence type="ECO:0000256" key="5">
    <source>
        <dbReference type="ARBA" id="ARBA00022989"/>
    </source>
</evidence>
<evidence type="ECO:0000259" key="9">
    <source>
        <dbReference type="PROSITE" id="PS50850"/>
    </source>
</evidence>
<comment type="caution">
    <text evidence="10">The sequence shown here is derived from an EMBL/GenBank/DDBJ whole genome shotgun (WGS) entry which is preliminary data.</text>
</comment>
<keyword evidence="6 8" id="KW-0472">Membrane</keyword>
<feature type="transmembrane region" description="Helical" evidence="8">
    <location>
        <begin position="219"/>
        <end position="246"/>
    </location>
</feature>
<dbReference type="RefSeq" id="WP_377304234.1">
    <property type="nucleotide sequence ID" value="NZ_CP180191.1"/>
</dbReference>
<feature type="transmembrane region" description="Helical" evidence="8">
    <location>
        <begin position="160"/>
        <end position="181"/>
    </location>
</feature>
<comment type="subcellular location">
    <subcellularLocation>
        <location evidence="1">Cell membrane</location>
        <topology evidence="1">Multi-pass membrane protein</topology>
    </subcellularLocation>
</comment>
<feature type="transmembrane region" description="Helical" evidence="8">
    <location>
        <begin position="348"/>
        <end position="370"/>
    </location>
</feature>
<sequence>MTPAERRASASLAGLFGLRMLGLFLVLPVFALEAAHYPGGNDAALVGIALGVYGLAQALLQIPVGLASDRFGRKPVIALGLGIFAAGSFLAAWAPDIHWLIAGRALQGAGAISAAVSALLADQTRDEVRTKAMALIGASIGLSFTLSLVLAPWMAGSMGLRGILATTGVLALLGILVLYVVTPPAPVRDAAAEAQAGSALDRLGQAARDALFNPAMRRLYVGVFCLYAAQLAMWVAVPGLLVAAGLAKADHWQLYLPAVIASFAAMAALLFRMERLGYLRAAFLGAIVLLLLALVGLALTARLAAGAGTLWLLGACMFVLFTAFNMLEAAQPSMVSRMAPAAGRGAALGLYNTLQSLGMFVGGAAGGLLLKASSATVVFGFAGVLSVLWLLIAWGMPAQPAGGRHTPALAPEAKSPGSTDSTEAPAYGIRQ</sequence>
<proteinExistence type="predicted"/>
<feature type="transmembrane region" description="Helical" evidence="8">
    <location>
        <begin position="101"/>
        <end position="121"/>
    </location>
</feature>
<dbReference type="Pfam" id="PF07690">
    <property type="entry name" value="MFS_1"/>
    <property type="match status" value="1"/>
</dbReference>